<comment type="caution">
    <text evidence="2">The sequence shown here is derived from an EMBL/GenBank/DDBJ whole genome shotgun (WGS) entry which is preliminary data.</text>
</comment>
<dbReference type="EMBL" id="WOSY01000018">
    <property type="protein sequence ID" value="NHN89784.1"/>
    <property type="molecule type" value="Genomic_DNA"/>
</dbReference>
<protein>
    <submittedName>
        <fullName evidence="2">SDR family oxidoreductase</fullName>
    </submittedName>
</protein>
<organism evidence="2 3">
    <name type="scientific">Acetobacter conturbans</name>
    <dbReference type="NCBI Taxonomy" id="1737472"/>
    <lineage>
        <taxon>Bacteria</taxon>
        <taxon>Pseudomonadati</taxon>
        <taxon>Pseudomonadota</taxon>
        <taxon>Alphaproteobacteria</taxon>
        <taxon>Acetobacterales</taxon>
        <taxon>Acetobacteraceae</taxon>
        <taxon>Acetobacter</taxon>
    </lineage>
</organism>
<dbReference type="Pfam" id="PF13561">
    <property type="entry name" value="adh_short_C2"/>
    <property type="match status" value="1"/>
</dbReference>
<proteinExistence type="inferred from homology"/>
<reference evidence="2 3" key="1">
    <citation type="journal article" date="2020" name="Int. J. Syst. Evol. Microbiol.">
        <title>Novel acetic acid bacteria from cider fermentations: Acetobacter conturbans sp. nov. and Acetobacter fallax sp. nov.</title>
        <authorList>
            <person name="Sombolestani A.S."/>
            <person name="Cleenwerck I."/>
            <person name="Cnockaert M."/>
            <person name="Borremans W."/>
            <person name="Wieme A.D."/>
            <person name="De Vuyst L."/>
            <person name="Vandamme P."/>
        </authorList>
    </citation>
    <scope>NUCLEOTIDE SEQUENCE [LARGE SCALE GENOMIC DNA]</scope>
    <source>
        <strain evidence="2 3">LMG 1627</strain>
    </source>
</reference>
<accession>A0ABX0K8R7</accession>
<comment type="similarity">
    <text evidence="1">Belongs to the short-chain dehydrogenases/reductases (SDR) family.</text>
</comment>
<gene>
    <name evidence="2" type="ORF">GOB81_14320</name>
</gene>
<dbReference type="InterPro" id="IPR050259">
    <property type="entry name" value="SDR"/>
</dbReference>
<dbReference type="Gene3D" id="3.40.50.720">
    <property type="entry name" value="NAD(P)-binding Rossmann-like Domain"/>
    <property type="match status" value="1"/>
</dbReference>
<dbReference type="PRINTS" id="PR00081">
    <property type="entry name" value="GDHRDH"/>
</dbReference>
<name>A0ABX0K8R7_9PROT</name>
<evidence type="ECO:0000313" key="3">
    <source>
        <dbReference type="Proteomes" id="UP000631653"/>
    </source>
</evidence>
<evidence type="ECO:0000313" key="2">
    <source>
        <dbReference type="EMBL" id="NHN89784.1"/>
    </source>
</evidence>
<dbReference type="Proteomes" id="UP000631653">
    <property type="component" value="Unassembled WGS sequence"/>
</dbReference>
<dbReference type="InterPro" id="IPR002347">
    <property type="entry name" value="SDR_fam"/>
</dbReference>
<dbReference type="PANTHER" id="PTHR42879">
    <property type="entry name" value="3-OXOACYL-(ACYL-CARRIER-PROTEIN) REDUCTASE"/>
    <property type="match status" value="1"/>
</dbReference>
<keyword evidence="3" id="KW-1185">Reference proteome</keyword>
<dbReference type="PANTHER" id="PTHR42879:SF6">
    <property type="entry name" value="NADPH-DEPENDENT REDUCTASE BACG"/>
    <property type="match status" value="1"/>
</dbReference>
<dbReference type="SUPFAM" id="SSF51735">
    <property type="entry name" value="NAD(P)-binding Rossmann-fold domains"/>
    <property type="match status" value="1"/>
</dbReference>
<sequence length="257" mass="26879">MDLNLKNKRALVMGSSRGLGNACALSLAQEGVNVILTGRTEDALAASCKEIISSGGSAEYRVVDFGNVLRISQDLADLGDVDIVVTNCGGPPAGPVAGLTDESIEKCFESMVRVPLAVVGMFLPGMRERKFGRIINIASSGVIQPIANLGLSNMLRPALVGWAKTMASEVASDGVTVNTVVPGRIHTQRVDQLDMAAAARQGKSVDEVSAASRARIPMQRYGEPSEFADMVTFLSSPKAGYVTGSLVRVDGGLIASV</sequence>
<evidence type="ECO:0000256" key="1">
    <source>
        <dbReference type="ARBA" id="ARBA00006484"/>
    </source>
</evidence>
<dbReference type="RefSeq" id="WP_173571115.1">
    <property type="nucleotide sequence ID" value="NZ_WOSY01000018.1"/>
</dbReference>
<dbReference type="InterPro" id="IPR036291">
    <property type="entry name" value="NAD(P)-bd_dom_sf"/>
</dbReference>